<dbReference type="GO" id="GO:0016020">
    <property type="term" value="C:membrane"/>
    <property type="evidence" value="ECO:0007669"/>
    <property type="project" value="InterPro"/>
</dbReference>
<keyword evidence="4" id="KW-0406">Ion transport</keyword>
<dbReference type="Pfam" id="PF03160">
    <property type="entry name" value="Calx-beta"/>
    <property type="match status" value="4"/>
</dbReference>
<dbReference type="InterPro" id="IPR051171">
    <property type="entry name" value="CaCA"/>
</dbReference>
<dbReference type="PANTHER" id="PTHR11878">
    <property type="entry name" value="SODIUM/CALCIUM EXCHANGER"/>
    <property type="match status" value="1"/>
</dbReference>
<evidence type="ECO:0000313" key="7">
    <source>
        <dbReference type="Proteomes" id="UP000677082"/>
    </source>
</evidence>
<dbReference type="AlphaFoldDB" id="A0A919TAD5"/>
<organism evidence="6 7">
    <name type="scientific">Paractinoplanes toevensis</name>
    <dbReference type="NCBI Taxonomy" id="571911"/>
    <lineage>
        <taxon>Bacteria</taxon>
        <taxon>Bacillati</taxon>
        <taxon>Actinomycetota</taxon>
        <taxon>Actinomycetes</taxon>
        <taxon>Micromonosporales</taxon>
        <taxon>Micromonosporaceae</taxon>
        <taxon>Paractinoplanes</taxon>
    </lineage>
</organism>
<dbReference type="SUPFAM" id="SSF141072">
    <property type="entry name" value="CalX-like"/>
    <property type="match status" value="3"/>
</dbReference>
<dbReference type="InterPro" id="IPR038081">
    <property type="entry name" value="CalX-like_sf"/>
</dbReference>
<evidence type="ECO:0000256" key="1">
    <source>
        <dbReference type="ARBA" id="ARBA00022729"/>
    </source>
</evidence>
<accession>A0A919TAD5</accession>
<dbReference type="SMART" id="SM00237">
    <property type="entry name" value="Calx_beta"/>
    <property type="match status" value="2"/>
</dbReference>
<dbReference type="PANTHER" id="PTHR11878:SF65">
    <property type="entry name" value="NA_CA-EXCHANGE PROTEIN, ISOFORM G"/>
    <property type="match status" value="1"/>
</dbReference>
<evidence type="ECO:0000259" key="5">
    <source>
        <dbReference type="SMART" id="SM00237"/>
    </source>
</evidence>
<protein>
    <recommendedName>
        <fullName evidence="5">Calx-beta domain-containing protein</fullName>
    </recommendedName>
</protein>
<evidence type="ECO:0000256" key="3">
    <source>
        <dbReference type="ARBA" id="ARBA00022837"/>
    </source>
</evidence>
<dbReference type="EMBL" id="BOQN01000049">
    <property type="protein sequence ID" value="GIM91753.1"/>
    <property type="molecule type" value="Genomic_DNA"/>
</dbReference>
<name>A0A919TAD5_9ACTN</name>
<gene>
    <name evidence="6" type="ORF">Ato02nite_035460</name>
</gene>
<proteinExistence type="predicted"/>
<feature type="domain" description="Calx-beta" evidence="5">
    <location>
        <begin position="819"/>
        <end position="923"/>
    </location>
</feature>
<evidence type="ECO:0000256" key="2">
    <source>
        <dbReference type="ARBA" id="ARBA00022737"/>
    </source>
</evidence>
<keyword evidence="7" id="KW-1185">Reference proteome</keyword>
<keyword evidence="4" id="KW-0813">Transport</keyword>
<sequence>MRHRPIQTASHERVPFTLWGPGRIRNVLAGLAAAAVGLVPTVMIASPAQAAPIDFLKISDAANWENGDLVFTVTYTGTTANASFDFATATGSAGAGDFDSTLDSDYFDSGTTIIFNAASASAPATATITVHTTDDADNTDAASEKFTLTAIPTGGQAPVVSGTGTIWNLDTTNSVVLTGGTTVPETASGGVQRAVTITATQTNPQQHDVVIPVRTFDGTDGTFKTSNAVAAGGINRDYSALAADATITIPANETTGTTQVSLWDDANDEADTQDFSVGVDTSRTPGGLDVFGGTMVTGQTSAKINITDDDATPVISIGDAATVKEGAPLIFPLSLTTASERGVTYNLNAVGATKGSAGPATGDNTGGNSATADFRWGTGGTGDATSLTVPLYAKAANVLIPTLEQPLDNNSDPVFEGPENVRAKLTVPNNGANATLGSPAIVDGMITDTGSGQDIEWSDVDDPFDNTWNQRWTETSNGPVEKKIWLRFAAGTTLPDTLSYKFVDVDAKNGVDYIGKDGTVTIPANSATPNYVSIPVTITGDRIFEPDETFKLVLTDPNGIAELPTNGEVTFTIVDDDSKPIYTTGDVSIQEGNAGTTIAKVPLKLNTPAGTDAVFTAQISTGSATENASTPGGNDYDLPKDLTATIKAGDSIGWLEVPIVGDAIYERDESFTVDFTNGEPSNVDHTSDSQRSSKVTITNDDAQPTVTFASASGSEGGKVAVVPTVVGESQYQYDIGFSAGAAGDHPATVGTDFEIPTNLVTSIATVPAGYTGALNKMPSPFDVPAFQLLHDDIDEPTETFSVTANEVTSVLRGFTTASTMVKVNDDPMDLPPAASIGDIAVDEKQHVAKVPVDLAFTGDATSTVQTVTIPWYTQDGTAKAGFDYKASKGTLQVPPGTMKAWIEVPVIDDHSKEPNENFTVRLGTPGPLGASVIKGDSTVTVKSDDTVDTSLTLTVAGTVSGGVNTPIWGKTAPGADVELWGAPISAKNAPLAKLATVKAGKDGVYKFTRTLSQGYRFKVASGGDESMEKRVMVTQAPVFVASSPSKGVVSFAVQGTPRGVGQVVIVQKWVGGKWVNTWKGTTGSSNQWKATAKVASGSLTVRAFVQGFTPNGIGGGYSASKKITVK</sequence>
<reference evidence="6 7" key="1">
    <citation type="submission" date="2021-03" db="EMBL/GenBank/DDBJ databases">
        <title>Whole genome shotgun sequence of Actinoplanes toevensis NBRC 105298.</title>
        <authorList>
            <person name="Komaki H."/>
            <person name="Tamura T."/>
        </authorList>
    </citation>
    <scope>NUCLEOTIDE SEQUENCE [LARGE SCALE GENOMIC DNA]</scope>
    <source>
        <strain evidence="6 7">NBRC 105298</strain>
    </source>
</reference>
<dbReference type="GO" id="GO:0030001">
    <property type="term" value="P:metal ion transport"/>
    <property type="evidence" value="ECO:0007669"/>
    <property type="project" value="TreeGrafter"/>
</dbReference>
<feature type="domain" description="Calx-beta" evidence="5">
    <location>
        <begin position="455"/>
        <end position="555"/>
    </location>
</feature>
<keyword evidence="3" id="KW-0106">Calcium</keyword>
<keyword evidence="2" id="KW-0677">Repeat</keyword>
<comment type="caution">
    <text evidence="6">The sequence shown here is derived from an EMBL/GenBank/DDBJ whole genome shotgun (WGS) entry which is preliminary data.</text>
</comment>
<dbReference type="InterPro" id="IPR003644">
    <property type="entry name" value="Calx_beta"/>
</dbReference>
<keyword evidence="1" id="KW-0732">Signal</keyword>
<dbReference type="GO" id="GO:0007154">
    <property type="term" value="P:cell communication"/>
    <property type="evidence" value="ECO:0007669"/>
    <property type="project" value="InterPro"/>
</dbReference>
<dbReference type="Proteomes" id="UP000677082">
    <property type="component" value="Unassembled WGS sequence"/>
</dbReference>
<evidence type="ECO:0000256" key="4">
    <source>
        <dbReference type="ARBA" id="ARBA00023065"/>
    </source>
</evidence>
<dbReference type="Gene3D" id="2.60.40.2030">
    <property type="match status" value="5"/>
</dbReference>
<evidence type="ECO:0000313" key="6">
    <source>
        <dbReference type="EMBL" id="GIM91753.1"/>
    </source>
</evidence>